<reference evidence="2" key="1">
    <citation type="journal article" date="2023" name="Science">
        <title>Genome structures resolve the early diversification of teleost fishes.</title>
        <authorList>
            <person name="Parey E."/>
            <person name="Louis A."/>
            <person name="Montfort J."/>
            <person name="Bouchez O."/>
            <person name="Roques C."/>
            <person name="Iampietro C."/>
            <person name="Lluch J."/>
            <person name="Castinel A."/>
            <person name="Donnadieu C."/>
            <person name="Desvignes T."/>
            <person name="Floi Bucao C."/>
            <person name="Jouanno E."/>
            <person name="Wen M."/>
            <person name="Mejri S."/>
            <person name="Dirks R."/>
            <person name="Jansen H."/>
            <person name="Henkel C."/>
            <person name="Chen W.J."/>
            <person name="Zahm M."/>
            <person name="Cabau C."/>
            <person name="Klopp C."/>
            <person name="Thompson A.W."/>
            <person name="Robinson-Rechavi M."/>
            <person name="Braasch I."/>
            <person name="Lecointre G."/>
            <person name="Bobe J."/>
            <person name="Postlethwait J.H."/>
            <person name="Berthelot C."/>
            <person name="Roest Crollius H."/>
            <person name="Guiguen Y."/>
        </authorList>
    </citation>
    <scope>NUCLEOTIDE SEQUENCE</scope>
    <source>
        <strain evidence="2">WJC10195</strain>
    </source>
</reference>
<name>A0A9Q1F0W9_SYNKA</name>
<evidence type="ECO:0000256" key="1">
    <source>
        <dbReference type="SAM" id="MobiDB-lite"/>
    </source>
</evidence>
<feature type="region of interest" description="Disordered" evidence="1">
    <location>
        <begin position="48"/>
        <end position="73"/>
    </location>
</feature>
<dbReference type="EMBL" id="JAINUF010000010">
    <property type="protein sequence ID" value="KAJ8348671.1"/>
    <property type="molecule type" value="Genomic_DNA"/>
</dbReference>
<organism evidence="2 3">
    <name type="scientific">Synaphobranchus kaupii</name>
    <name type="common">Kaup's arrowtooth eel</name>
    <dbReference type="NCBI Taxonomy" id="118154"/>
    <lineage>
        <taxon>Eukaryota</taxon>
        <taxon>Metazoa</taxon>
        <taxon>Chordata</taxon>
        <taxon>Craniata</taxon>
        <taxon>Vertebrata</taxon>
        <taxon>Euteleostomi</taxon>
        <taxon>Actinopterygii</taxon>
        <taxon>Neopterygii</taxon>
        <taxon>Teleostei</taxon>
        <taxon>Anguilliformes</taxon>
        <taxon>Synaphobranchidae</taxon>
        <taxon>Synaphobranchus</taxon>
    </lineage>
</organism>
<dbReference type="AlphaFoldDB" id="A0A9Q1F0W9"/>
<evidence type="ECO:0000313" key="3">
    <source>
        <dbReference type="Proteomes" id="UP001152622"/>
    </source>
</evidence>
<accession>A0A9Q1F0W9</accession>
<evidence type="ECO:0000313" key="2">
    <source>
        <dbReference type="EMBL" id="KAJ8348671.1"/>
    </source>
</evidence>
<proteinExistence type="predicted"/>
<dbReference type="Proteomes" id="UP001152622">
    <property type="component" value="Chromosome 10"/>
</dbReference>
<keyword evidence="3" id="KW-1185">Reference proteome</keyword>
<protein>
    <submittedName>
        <fullName evidence="2">Uncharacterized protein</fullName>
    </submittedName>
</protein>
<comment type="caution">
    <text evidence="2">The sequence shown here is derived from an EMBL/GenBank/DDBJ whole genome shotgun (WGS) entry which is preliminary data.</text>
</comment>
<gene>
    <name evidence="2" type="ORF">SKAU_G00272600</name>
</gene>
<sequence>MKWPSGGPTVSRSRGDTALGQANIVRPSQDYTCILLFTQEEITFGPHNYRKTRKMHHRRREGFRKKNRHVPDF</sequence>
<feature type="region of interest" description="Disordered" evidence="1">
    <location>
        <begin position="1"/>
        <end position="21"/>
    </location>
</feature>